<keyword evidence="6 11" id="KW-0812">Transmembrane</keyword>
<feature type="transmembrane region" description="Helical" evidence="11">
    <location>
        <begin position="329"/>
        <end position="359"/>
    </location>
</feature>
<dbReference type="OrthoDB" id="3468954at2"/>
<accession>A0A542YLK1</accession>
<comment type="subcellular location">
    <subcellularLocation>
        <location evidence="1">Cell membrane</location>
        <topology evidence="1">Multi-pass membrane protein</topology>
    </subcellularLocation>
</comment>
<evidence type="ECO:0000256" key="10">
    <source>
        <dbReference type="ARBA" id="ARBA00035686"/>
    </source>
</evidence>
<comment type="function">
    <text evidence="9">Part of the binding-protein-dependent transport system for D-xylose. Probably responsible for the translocation of the substrate across the membrane.</text>
</comment>
<feature type="transmembrane region" description="Helical" evidence="11">
    <location>
        <begin position="55"/>
        <end position="83"/>
    </location>
</feature>
<evidence type="ECO:0000256" key="9">
    <source>
        <dbReference type="ARBA" id="ARBA00035611"/>
    </source>
</evidence>
<dbReference type="AlphaFoldDB" id="A0A542YLK1"/>
<dbReference type="PANTHER" id="PTHR32196">
    <property type="entry name" value="ABC TRANSPORTER PERMEASE PROTEIN YPHD-RELATED-RELATED"/>
    <property type="match status" value="1"/>
</dbReference>
<keyword evidence="3" id="KW-1003">Cell membrane</keyword>
<protein>
    <recommendedName>
        <fullName evidence="10">Xylose transport system permease protein XylH</fullName>
    </recommendedName>
</protein>
<reference evidence="12 13" key="1">
    <citation type="submission" date="2019-06" db="EMBL/GenBank/DDBJ databases">
        <title>Sequencing the genomes of 1000 actinobacteria strains.</title>
        <authorList>
            <person name="Klenk H.-P."/>
        </authorList>
    </citation>
    <scope>NUCLEOTIDE SEQUENCE [LARGE SCALE GENOMIC DNA]</scope>
    <source>
        <strain evidence="12 13">DSM 26477</strain>
    </source>
</reference>
<dbReference type="GO" id="GO:0005886">
    <property type="term" value="C:plasma membrane"/>
    <property type="evidence" value="ECO:0007669"/>
    <property type="project" value="UniProtKB-SubCell"/>
</dbReference>
<evidence type="ECO:0000256" key="11">
    <source>
        <dbReference type="SAM" id="Phobius"/>
    </source>
</evidence>
<proteinExistence type="predicted"/>
<dbReference type="Proteomes" id="UP000317998">
    <property type="component" value="Unassembled WGS sequence"/>
</dbReference>
<dbReference type="CDD" id="cd06579">
    <property type="entry name" value="TM_PBP1_transp_AraH_like"/>
    <property type="match status" value="1"/>
</dbReference>
<feature type="transmembrane region" description="Helical" evidence="11">
    <location>
        <begin position="177"/>
        <end position="195"/>
    </location>
</feature>
<sequence>MSVLKEATGFLASRIRQIGIFLALIVIVVLFQVLTDGRLLTAGNVSNIIVQNSYILILAIGMVMVIIAGHIDLSVGSVAAFVGAMSGVMIQSWGWPWWVAIIGSLVIGALVGAWQGFWVANVGIPAFIVTLAGMLIFRGLTQIVLGNRQITPFPEEYRQLGGGYVFPGLFPASSSPAEWITVGLGVLALVMLVGSQMKARVARVKHGLESEPLTWFVVKLAFTGVLVLGLTYLLGIAPGSRGTPVVLIVLGVLVVAYSAVMNRSIFGRHIYARGGNLHAAQLSGIKTQRVDFYLFVNMGVLSALAGLVFTGRLNSAGPGAGNLFELDAIAAAFIGGAAVTGGIGTVTGAIIGGLIMGVLNNGMSLLGVSTDYQQFIKGMVLLLAVAFDVFNKRRSGGRRAPKAQAVVEAEKKEAVAAQ</sequence>
<evidence type="ECO:0000256" key="3">
    <source>
        <dbReference type="ARBA" id="ARBA00022475"/>
    </source>
</evidence>
<dbReference type="InterPro" id="IPR001851">
    <property type="entry name" value="ABC_transp_permease"/>
</dbReference>
<evidence type="ECO:0000256" key="8">
    <source>
        <dbReference type="ARBA" id="ARBA00023136"/>
    </source>
</evidence>
<keyword evidence="4" id="KW-0997">Cell inner membrane</keyword>
<feature type="transmembrane region" description="Helical" evidence="11">
    <location>
        <begin position="126"/>
        <end position="145"/>
    </location>
</feature>
<keyword evidence="2" id="KW-0813">Transport</keyword>
<dbReference type="Pfam" id="PF02653">
    <property type="entry name" value="BPD_transp_2"/>
    <property type="match status" value="1"/>
</dbReference>
<feature type="transmembrane region" description="Helical" evidence="11">
    <location>
        <begin position="95"/>
        <end position="114"/>
    </location>
</feature>
<comment type="caution">
    <text evidence="12">The sequence shown here is derived from an EMBL/GenBank/DDBJ whole genome shotgun (WGS) entry which is preliminary data.</text>
</comment>
<dbReference type="RefSeq" id="WP_141880884.1">
    <property type="nucleotide sequence ID" value="NZ_VFOM01000001.1"/>
</dbReference>
<keyword evidence="7 11" id="KW-1133">Transmembrane helix</keyword>
<feature type="transmembrane region" description="Helical" evidence="11">
    <location>
        <begin position="15"/>
        <end position="34"/>
    </location>
</feature>
<evidence type="ECO:0000256" key="7">
    <source>
        <dbReference type="ARBA" id="ARBA00022989"/>
    </source>
</evidence>
<evidence type="ECO:0000256" key="5">
    <source>
        <dbReference type="ARBA" id="ARBA00022597"/>
    </source>
</evidence>
<feature type="transmembrane region" description="Helical" evidence="11">
    <location>
        <begin position="242"/>
        <end position="260"/>
    </location>
</feature>
<gene>
    <name evidence="12" type="ORF">FB562_1920</name>
</gene>
<evidence type="ECO:0000313" key="12">
    <source>
        <dbReference type="EMBL" id="TQL48814.1"/>
    </source>
</evidence>
<dbReference type="NCBIfam" id="NF040906">
    <property type="entry name" value="GguB"/>
    <property type="match status" value="1"/>
</dbReference>
<organism evidence="12 13">
    <name type="scientific">Homoserinimonas aerilata</name>
    <dbReference type="NCBI Taxonomy" id="1162970"/>
    <lineage>
        <taxon>Bacteria</taxon>
        <taxon>Bacillati</taxon>
        <taxon>Actinomycetota</taxon>
        <taxon>Actinomycetes</taxon>
        <taxon>Micrococcales</taxon>
        <taxon>Microbacteriaceae</taxon>
        <taxon>Homoserinimonas</taxon>
    </lineage>
</organism>
<dbReference type="GO" id="GO:0022857">
    <property type="term" value="F:transmembrane transporter activity"/>
    <property type="evidence" value="ECO:0007669"/>
    <property type="project" value="InterPro"/>
</dbReference>
<name>A0A542YLK1_9MICO</name>
<feature type="transmembrane region" description="Helical" evidence="11">
    <location>
        <begin position="292"/>
        <end position="309"/>
    </location>
</feature>
<evidence type="ECO:0000256" key="1">
    <source>
        <dbReference type="ARBA" id="ARBA00004651"/>
    </source>
</evidence>
<keyword evidence="13" id="KW-1185">Reference proteome</keyword>
<dbReference type="EMBL" id="VFOM01000001">
    <property type="protein sequence ID" value="TQL48814.1"/>
    <property type="molecule type" value="Genomic_DNA"/>
</dbReference>
<evidence type="ECO:0000256" key="4">
    <source>
        <dbReference type="ARBA" id="ARBA00022519"/>
    </source>
</evidence>
<keyword evidence="5 12" id="KW-0762">Sugar transport</keyword>
<evidence type="ECO:0000313" key="13">
    <source>
        <dbReference type="Proteomes" id="UP000317998"/>
    </source>
</evidence>
<keyword evidence="8 11" id="KW-0472">Membrane</keyword>
<evidence type="ECO:0000256" key="2">
    <source>
        <dbReference type="ARBA" id="ARBA00022448"/>
    </source>
</evidence>
<dbReference type="PANTHER" id="PTHR32196:SF32">
    <property type="entry name" value="XYLOSE TRANSPORT SYSTEM PERMEASE PROTEIN XYLH"/>
    <property type="match status" value="1"/>
</dbReference>
<evidence type="ECO:0000256" key="6">
    <source>
        <dbReference type="ARBA" id="ARBA00022692"/>
    </source>
</evidence>
<feature type="transmembrane region" description="Helical" evidence="11">
    <location>
        <begin position="216"/>
        <end position="236"/>
    </location>
</feature>